<dbReference type="EMBL" id="REGN01013158">
    <property type="protein sequence ID" value="RMZ94298.1"/>
    <property type="molecule type" value="Genomic_DNA"/>
</dbReference>
<accession>A0A3M7P5E4</accession>
<dbReference type="AlphaFoldDB" id="A0A3M7P5E4"/>
<gene>
    <name evidence="1" type="ORF">BpHYR1_049290</name>
</gene>
<name>A0A3M7P5E4_BRAPC</name>
<keyword evidence="2" id="KW-1185">Reference proteome</keyword>
<protein>
    <submittedName>
        <fullName evidence="1">Uncharacterized protein</fullName>
    </submittedName>
</protein>
<sequence>MSSNSKRPSIKLNIYIDHQSFDREQTVNLNFRKHLLFFGQVRSQIEQKISILNYYQALSLELDMPNIIGN</sequence>
<evidence type="ECO:0000313" key="2">
    <source>
        <dbReference type="Proteomes" id="UP000276133"/>
    </source>
</evidence>
<organism evidence="1 2">
    <name type="scientific">Brachionus plicatilis</name>
    <name type="common">Marine rotifer</name>
    <name type="synonym">Brachionus muelleri</name>
    <dbReference type="NCBI Taxonomy" id="10195"/>
    <lineage>
        <taxon>Eukaryota</taxon>
        <taxon>Metazoa</taxon>
        <taxon>Spiralia</taxon>
        <taxon>Gnathifera</taxon>
        <taxon>Rotifera</taxon>
        <taxon>Eurotatoria</taxon>
        <taxon>Monogononta</taxon>
        <taxon>Pseudotrocha</taxon>
        <taxon>Ploima</taxon>
        <taxon>Brachionidae</taxon>
        <taxon>Brachionus</taxon>
    </lineage>
</organism>
<evidence type="ECO:0000313" key="1">
    <source>
        <dbReference type="EMBL" id="RMZ94298.1"/>
    </source>
</evidence>
<reference evidence="1 2" key="1">
    <citation type="journal article" date="2018" name="Sci. Rep.">
        <title>Genomic signatures of local adaptation to the degree of environmental predictability in rotifers.</title>
        <authorList>
            <person name="Franch-Gras L."/>
            <person name="Hahn C."/>
            <person name="Garcia-Roger E.M."/>
            <person name="Carmona M.J."/>
            <person name="Serra M."/>
            <person name="Gomez A."/>
        </authorList>
    </citation>
    <scope>NUCLEOTIDE SEQUENCE [LARGE SCALE GENOMIC DNA]</scope>
    <source>
        <strain evidence="1">HYR1</strain>
    </source>
</reference>
<proteinExistence type="predicted"/>
<comment type="caution">
    <text evidence="1">The sequence shown here is derived from an EMBL/GenBank/DDBJ whole genome shotgun (WGS) entry which is preliminary data.</text>
</comment>
<dbReference type="Proteomes" id="UP000276133">
    <property type="component" value="Unassembled WGS sequence"/>
</dbReference>